<organism evidence="4 5">
    <name type="scientific">Tilletia walkeri</name>
    <dbReference type="NCBI Taxonomy" id="117179"/>
    <lineage>
        <taxon>Eukaryota</taxon>
        <taxon>Fungi</taxon>
        <taxon>Dikarya</taxon>
        <taxon>Basidiomycota</taxon>
        <taxon>Ustilaginomycotina</taxon>
        <taxon>Exobasidiomycetes</taxon>
        <taxon>Tilletiales</taxon>
        <taxon>Tilletiaceae</taxon>
        <taxon>Tilletia</taxon>
    </lineage>
</organism>
<feature type="compositionally biased region" description="Basic and acidic residues" evidence="2">
    <location>
        <begin position="908"/>
        <end position="918"/>
    </location>
</feature>
<feature type="compositionally biased region" description="Basic and acidic residues" evidence="2">
    <location>
        <begin position="357"/>
        <end position="368"/>
    </location>
</feature>
<evidence type="ECO:0000256" key="2">
    <source>
        <dbReference type="SAM" id="MobiDB-lite"/>
    </source>
</evidence>
<gene>
    <name evidence="4" type="ORF">A4X09_0g2464</name>
</gene>
<feature type="compositionally biased region" description="Polar residues" evidence="2">
    <location>
        <begin position="503"/>
        <end position="517"/>
    </location>
</feature>
<feature type="region of interest" description="Disordered" evidence="2">
    <location>
        <begin position="1"/>
        <end position="390"/>
    </location>
</feature>
<dbReference type="Proteomes" id="UP000078113">
    <property type="component" value="Unassembled WGS sequence"/>
</dbReference>
<feature type="compositionally biased region" description="Polar residues" evidence="2">
    <location>
        <begin position="1256"/>
        <end position="1266"/>
    </location>
</feature>
<feature type="compositionally biased region" description="Low complexity" evidence="2">
    <location>
        <begin position="715"/>
        <end position="736"/>
    </location>
</feature>
<dbReference type="InterPro" id="IPR003169">
    <property type="entry name" value="GYF"/>
</dbReference>
<feature type="compositionally biased region" description="Basic and acidic residues" evidence="2">
    <location>
        <begin position="946"/>
        <end position="958"/>
    </location>
</feature>
<evidence type="ECO:0000259" key="3">
    <source>
        <dbReference type="PROSITE" id="PS50829"/>
    </source>
</evidence>
<feature type="compositionally biased region" description="Gly residues" evidence="2">
    <location>
        <begin position="1390"/>
        <end position="1405"/>
    </location>
</feature>
<keyword evidence="1" id="KW-0175">Coiled coil</keyword>
<dbReference type="SMART" id="SM00444">
    <property type="entry name" value="GYF"/>
    <property type="match status" value="1"/>
</dbReference>
<feature type="compositionally biased region" description="Polar residues" evidence="2">
    <location>
        <begin position="478"/>
        <end position="495"/>
    </location>
</feature>
<feature type="coiled-coil region" evidence="1">
    <location>
        <begin position="643"/>
        <end position="670"/>
    </location>
</feature>
<protein>
    <recommendedName>
        <fullName evidence="3">GYF domain-containing protein</fullName>
    </recommendedName>
</protein>
<feature type="region of interest" description="Disordered" evidence="2">
    <location>
        <begin position="715"/>
        <end position="1143"/>
    </location>
</feature>
<feature type="compositionally biased region" description="Polar residues" evidence="2">
    <location>
        <begin position="80"/>
        <end position="92"/>
    </location>
</feature>
<sequence length="1458" mass="147241">MATSMQFGPEWMRKAANRSSSSLSKEPASPNPNAFPDAAGAPFPSHSNNSSSSISIDNNNTAPSAPGTATSIRDRRKPSLGTSINTTTAGSFSPSLGGHGGVWGGLNGAAVGAGGGGGGGTGAGSGGGAGGGGGSSGPLPVSPAIPSPGAFSFAAAAAGLSSGERDQRDRERSSGTVTMGAGRIRLIKRGLTDNGPPSPNPAGSPLPSATTSPSPFSPPIPSSPSATHHQPSKNTAPNVPTSPGSATGTNPGLRGTGGQWPGSRLHRQRSLADGGGPIGPPADGSAGFHKFAGYDRKRERQQSTTLPANGIPGTPTGAPSATGAPGDSSQDADDSRRSSITASTASLSGGGPNGTTDADHDHHQEGDGGGHPNDGANGDQDGLANSMGALGIGGTGQSTWSVDNAFWQYRDPTGQVQGPFSAVNMQDWYKQNYFTSDLLVKRQEEEDFRPLADVLTELGDSSTPFLMPPPKRALPQSVHPSANMSNPASGPQLNGNAHPDHASISSNQGHGFRSISSAIDPASHSMGPVDYREGVWPSARADGMPGTSGPTSDPNLGHAGTPVGEVNGMTPGLGQRRPWPNLDLDLGGFGAPAGGAPGSPFGPNGVPRSPFTPGAGLLGMGPHPGRQAGGVPGSPFGVPSVANLDLDARLRQQEELLAMARQREMQEQRQAAAAAAARAGYGVGGMGPGMNVGGVGPEAFGTPGRRGWDDMPASAGAVPSGPAPWQQFGMPPQNMGPGAGGPGAFFESFGQAQRGMGPGSAPWTGSPMTPVRMPFDQPMHPQGGPEDPFGAQSQNQFQPPSPWTANMPGQVPTPSVIGGEGPSPFHGHISQEDQHQHQRQHQPTEQPSEEPVASPGQGGAIGPVGTPRRSRSPAPPAAPEAEAHAAPEQQTPAQTAQPEATPHVEPAPVKEEAVKEEPAVEAPTEDPEQLWPADPSAVEFAPEPSFDDHGAGKGKFDDSAAAQASRRTRRGGRHLRTDSGEDEREGDYSSAEASYGNVRLVGQDQFKRGGSNTSNSAIEAPLSAWLPDAGGQSQSAFTAKPAPWASKTEDEGNLSSGPSLREIQAAEARNAEAIKNAQRAAAERVAKASSMASPNANERPLPSVMSWGLASVPPSGPKEPPIAPSIQPGGNAWQHKAAAAPVGAPKKTLMEIQEEEKKRAQRQADLRSAQAAALRKGYADSASRSISNPAVTVAGGGAPGLPGSGGASGGAWSVVGAGGKAAGSVPGAPAPAVARAVSSTVQRVASGPPGSGWPATGSTVSKTPSVGSGLVKSVSATPVTASATVTGGTAARKPAGRPASIIGDGGSPASPSPEFLQYCKDHLKGLSIRVDDFIEMLLSFPLDPSPDVIEIIAESVYANSSTLDGRRFAADFVAKRKLDAQGRFANGQNPGHGFGGYDGGSGSAGGASASSGAGGAWMPAGSSGRTASEVLKSQPNANKNESPFLFKVVKAKGNKKRA</sequence>
<feature type="compositionally biased region" description="Low complexity" evidence="2">
    <location>
        <begin position="1406"/>
        <end position="1424"/>
    </location>
</feature>
<feature type="region of interest" description="Disordered" evidence="2">
    <location>
        <begin position="1285"/>
        <end position="1307"/>
    </location>
</feature>
<feature type="compositionally biased region" description="Basic and acidic residues" evidence="2">
    <location>
        <begin position="292"/>
        <end position="301"/>
    </location>
</feature>
<feature type="region of interest" description="Disordered" evidence="2">
    <location>
        <begin position="1243"/>
        <end position="1266"/>
    </location>
</feature>
<dbReference type="PROSITE" id="PS50829">
    <property type="entry name" value="GYF"/>
    <property type="match status" value="1"/>
</dbReference>
<feature type="region of interest" description="Disordered" evidence="2">
    <location>
        <begin position="462"/>
        <end position="526"/>
    </location>
</feature>
<feature type="compositionally biased region" description="Pro residues" evidence="2">
    <location>
        <begin position="1114"/>
        <end position="1123"/>
    </location>
</feature>
<evidence type="ECO:0000313" key="5">
    <source>
        <dbReference type="Proteomes" id="UP000078113"/>
    </source>
</evidence>
<feature type="compositionally biased region" description="Low complexity" evidence="2">
    <location>
        <begin position="205"/>
        <end position="214"/>
    </location>
</feature>
<reference evidence="4" key="1">
    <citation type="submission" date="2016-04" db="EMBL/GenBank/DDBJ databases">
        <authorList>
            <person name="Nguyen H.D."/>
            <person name="Samba Siva P."/>
            <person name="Cullis J."/>
            <person name="Levesque C.A."/>
            <person name="Hambleton S."/>
        </authorList>
    </citation>
    <scope>NUCLEOTIDE SEQUENCE</scope>
    <source>
        <strain evidence="4">DAOMC 236422</strain>
    </source>
</reference>
<dbReference type="PANTHER" id="PTHR14445:SF36">
    <property type="entry name" value="FI03272P-RELATED"/>
    <property type="match status" value="1"/>
</dbReference>
<feature type="domain" description="GYF" evidence="3">
    <location>
        <begin position="404"/>
        <end position="459"/>
    </location>
</feature>
<feature type="compositionally biased region" description="Polar residues" evidence="2">
    <location>
        <begin position="228"/>
        <end position="250"/>
    </location>
</feature>
<reference evidence="4" key="2">
    <citation type="journal article" date="2019" name="IMA Fungus">
        <title>Genome sequencing and comparison of five Tilletia species to identify candidate genes for the detection of regulated species infecting wheat.</title>
        <authorList>
            <person name="Nguyen H.D.T."/>
            <person name="Sultana T."/>
            <person name="Kesanakurti P."/>
            <person name="Hambleton S."/>
        </authorList>
    </citation>
    <scope>NUCLEOTIDE SEQUENCE</scope>
    <source>
        <strain evidence="4">DAOMC 236422</strain>
    </source>
</reference>
<feature type="compositionally biased region" description="Gly residues" evidence="2">
    <location>
        <begin position="97"/>
        <end position="136"/>
    </location>
</feature>
<feature type="compositionally biased region" description="Low complexity" evidence="2">
    <location>
        <begin position="338"/>
        <end position="347"/>
    </location>
</feature>
<feature type="region of interest" description="Disordered" evidence="2">
    <location>
        <begin position="1383"/>
        <end position="1458"/>
    </location>
</feature>
<evidence type="ECO:0000256" key="1">
    <source>
        <dbReference type="SAM" id="Coils"/>
    </source>
</evidence>
<accession>A0A8X7NCR4</accession>
<dbReference type="InterPro" id="IPR035445">
    <property type="entry name" value="GYF-like_dom_sf"/>
</dbReference>
<name>A0A8X7NCR4_9BASI</name>
<feature type="compositionally biased region" description="Polar residues" evidence="2">
    <location>
        <begin position="61"/>
        <end position="71"/>
    </location>
</feature>
<feature type="compositionally biased region" description="Low complexity" evidence="2">
    <location>
        <begin position="45"/>
        <end position="60"/>
    </location>
</feature>
<comment type="caution">
    <text evidence="4">The sequence shown here is derived from an EMBL/GenBank/DDBJ whole genome shotgun (WGS) entry which is preliminary data.</text>
</comment>
<proteinExistence type="predicted"/>
<feature type="compositionally biased region" description="Low complexity" evidence="2">
    <location>
        <begin position="147"/>
        <end position="162"/>
    </location>
</feature>
<dbReference type="SUPFAM" id="SSF55277">
    <property type="entry name" value="GYF domain"/>
    <property type="match status" value="1"/>
</dbReference>
<feature type="compositionally biased region" description="Basic residues" evidence="2">
    <location>
        <begin position="1449"/>
        <end position="1458"/>
    </location>
</feature>
<dbReference type="PANTHER" id="PTHR14445">
    <property type="entry name" value="GRB10 INTERACTING GYF PROTEIN"/>
    <property type="match status" value="1"/>
</dbReference>
<evidence type="ECO:0000313" key="4">
    <source>
        <dbReference type="EMBL" id="KAE8269865.1"/>
    </source>
</evidence>
<dbReference type="GO" id="GO:0005829">
    <property type="term" value="C:cytosol"/>
    <property type="evidence" value="ECO:0007669"/>
    <property type="project" value="TreeGrafter"/>
</dbReference>
<dbReference type="Gene3D" id="3.30.1490.40">
    <property type="match status" value="1"/>
</dbReference>
<dbReference type="EMBL" id="LWDG02000074">
    <property type="protein sequence ID" value="KAE8269865.1"/>
    <property type="molecule type" value="Genomic_DNA"/>
</dbReference>
<dbReference type="Pfam" id="PF02213">
    <property type="entry name" value="GYF"/>
    <property type="match status" value="1"/>
</dbReference>
<feature type="compositionally biased region" description="Polar residues" evidence="2">
    <location>
        <begin position="1431"/>
        <end position="1441"/>
    </location>
</feature>
<dbReference type="CDD" id="cd00072">
    <property type="entry name" value="GYF"/>
    <property type="match status" value="1"/>
</dbReference>
<feature type="compositionally biased region" description="Basic and acidic residues" evidence="2">
    <location>
        <begin position="163"/>
        <end position="173"/>
    </location>
</feature>
<feature type="compositionally biased region" description="Low complexity" evidence="2">
    <location>
        <begin position="884"/>
        <end position="907"/>
    </location>
</feature>
<dbReference type="InterPro" id="IPR051640">
    <property type="entry name" value="GRB10-interact_GYF"/>
</dbReference>
<keyword evidence="5" id="KW-1185">Reference proteome</keyword>